<evidence type="ECO:0000313" key="7">
    <source>
        <dbReference type="Proteomes" id="UP000182680"/>
    </source>
</evidence>
<comment type="caution">
    <text evidence="6">The sequence shown here is derived from an EMBL/GenBank/DDBJ whole genome shotgun (WGS) entry which is preliminary data.</text>
</comment>
<proteinExistence type="predicted"/>
<dbReference type="PIRSF" id="PIRSF000819">
    <property type="entry name" value="Streptomycin_3-adenylyltransf"/>
    <property type="match status" value="1"/>
</dbReference>
<dbReference type="InterPro" id="IPR025184">
    <property type="entry name" value="AadA_C"/>
</dbReference>
<dbReference type="InterPro" id="IPR043519">
    <property type="entry name" value="NT_sf"/>
</dbReference>
<evidence type="ECO:0000256" key="2">
    <source>
        <dbReference type="ARBA" id="ARBA00023251"/>
    </source>
</evidence>
<evidence type="ECO:0000259" key="5">
    <source>
        <dbReference type="Pfam" id="PF13427"/>
    </source>
</evidence>
<keyword evidence="1" id="KW-0808">Transferase</keyword>
<evidence type="ECO:0000259" key="4">
    <source>
        <dbReference type="Pfam" id="PF01909"/>
    </source>
</evidence>
<dbReference type="InterPro" id="IPR002934">
    <property type="entry name" value="Polymerase_NTP_transf_dom"/>
</dbReference>
<sequence length="278" mass="30492">MHPAANSLLITLPEAAAALSAMQGRLGRSLHAVYLHGSAVTGGLRPRSDVDLLAVVDQPIPPQARKTLVTDLLDISGRYPSDPYGRRPLELIVFLQPELAELPYPAPGEFIYGEWLRHSCEAGNVPPPSGDPELTLVLAQARHEALALMGPAAKRLLPDIPRADIRRAIKDTLPALIGTLEGDERNVLLTLARMWYTLETDGFAPKDMAAGWVAARMPAEQRRLLTAAAEAYANGCDCDWRHCRQELSRTTNMLYNNIIKSIHHKQNTAVVQDNHVNA</sequence>
<evidence type="ECO:0000256" key="3">
    <source>
        <dbReference type="ARBA" id="ARBA00047831"/>
    </source>
</evidence>
<dbReference type="Proteomes" id="UP000182680">
    <property type="component" value="Unassembled WGS sequence"/>
</dbReference>
<feature type="domain" description="Adenylyltransferase AadA C-terminal" evidence="5">
    <location>
        <begin position="156"/>
        <end position="254"/>
    </location>
</feature>
<dbReference type="GO" id="GO:0070566">
    <property type="term" value="F:adenylyltransferase activity"/>
    <property type="evidence" value="ECO:0007669"/>
    <property type="project" value="InterPro"/>
</dbReference>
<dbReference type="NCBIfam" id="NF010309">
    <property type="entry name" value="PRK13746.1"/>
    <property type="match status" value="1"/>
</dbReference>
<protein>
    <submittedName>
        <fullName evidence="6">Streptomycin 3-adenylyltransferase</fullName>
    </submittedName>
</protein>
<gene>
    <name evidence="6" type="ORF">SAMN02910291_02062</name>
</gene>
<dbReference type="GO" id="GO:0046677">
    <property type="term" value="P:response to antibiotic"/>
    <property type="evidence" value="ECO:0007669"/>
    <property type="project" value="UniProtKB-KW"/>
</dbReference>
<dbReference type="RefSeq" id="WP_072312152.1">
    <property type="nucleotide sequence ID" value="NZ_FPIW01000042.1"/>
</dbReference>
<evidence type="ECO:0000256" key="1">
    <source>
        <dbReference type="ARBA" id="ARBA00022679"/>
    </source>
</evidence>
<organism evidence="6 7">
    <name type="scientific">Desulfovibrio desulfuricans</name>
    <dbReference type="NCBI Taxonomy" id="876"/>
    <lineage>
        <taxon>Bacteria</taxon>
        <taxon>Pseudomonadati</taxon>
        <taxon>Thermodesulfobacteriota</taxon>
        <taxon>Desulfovibrionia</taxon>
        <taxon>Desulfovibrionales</taxon>
        <taxon>Desulfovibrionaceae</taxon>
        <taxon>Desulfovibrio</taxon>
    </lineage>
</organism>
<dbReference type="InterPro" id="IPR024172">
    <property type="entry name" value="AadA/Aad9"/>
</dbReference>
<feature type="domain" description="Polymerase nucleotidyl transferase" evidence="4">
    <location>
        <begin position="32"/>
        <end position="59"/>
    </location>
</feature>
<dbReference type="EMBL" id="FPIW01000042">
    <property type="protein sequence ID" value="SFW60536.1"/>
    <property type="molecule type" value="Genomic_DNA"/>
</dbReference>
<dbReference type="Pfam" id="PF13427">
    <property type="entry name" value="AadA_C"/>
    <property type="match status" value="1"/>
</dbReference>
<reference evidence="7" key="1">
    <citation type="submission" date="2016-11" db="EMBL/GenBank/DDBJ databases">
        <authorList>
            <person name="Jaros S."/>
            <person name="Januszkiewicz K."/>
            <person name="Wedrychowicz H."/>
        </authorList>
    </citation>
    <scope>NUCLEOTIDE SEQUENCE [LARGE SCALE GENOMIC DNA]</scope>
    <source>
        <strain evidence="7">DSM 7057</strain>
    </source>
</reference>
<dbReference type="SUPFAM" id="SSF81301">
    <property type="entry name" value="Nucleotidyltransferase"/>
    <property type="match status" value="1"/>
</dbReference>
<dbReference type="Pfam" id="PF01909">
    <property type="entry name" value="NTP_transf_2"/>
    <property type="match status" value="1"/>
</dbReference>
<keyword evidence="2" id="KW-0046">Antibiotic resistance</keyword>
<dbReference type="Gene3D" id="3.30.460.10">
    <property type="entry name" value="Beta Polymerase, domain 2"/>
    <property type="match status" value="1"/>
</dbReference>
<name>A0AA94HTW0_DESDE</name>
<dbReference type="AlphaFoldDB" id="A0AA94HTW0"/>
<dbReference type="CDD" id="cd05403">
    <property type="entry name" value="NT_KNTase_like"/>
    <property type="match status" value="1"/>
</dbReference>
<evidence type="ECO:0000313" key="6">
    <source>
        <dbReference type="EMBL" id="SFW60536.1"/>
    </source>
</evidence>
<accession>A0AA94HTW0</accession>
<comment type="catalytic activity">
    <reaction evidence="3">
        <text>spectinomycin + ATP = 9-O-adenylylspectinomycin + diphosphate</text>
        <dbReference type="Rhea" id="RHEA:63228"/>
        <dbReference type="ChEBI" id="CHEBI:30616"/>
        <dbReference type="ChEBI" id="CHEBI:33019"/>
        <dbReference type="ChEBI" id="CHEBI:146260"/>
        <dbReference type="ChEBI" id="CHEBI:146261"/>
    </reaction>
</comment>